<dbReference type="GO" id="GO:0008081">
    <property type="term" value="F:phosphoric diester hydrolase activity"/>
    <property type="evidence" value="ECO:0007669"/>
    <property type="project" value="UniProtKB-ARBA"/>
</dbReference>
<feature type="domain" description="HD" evidence="2">
    <location>
        <begin position="169"/>
        <end position="291"/>
    </location>
</feature>
<dbReference type="InterPro" id="IPR006675">
    <property type="entry name" value="HDIG_dom"/>
</dbReference>
<dbReference type="PANTHER" id="PTHR43155:SF2">
    <property type="entry name" value="CYCLIC DI-GMP PHOSPHODIESTERASE PA4108"/>
    <property type="match status" value="1"/>
</dbReference>
<dbReference type="AlphaFoldDB" id="A0A2K8KVI5"/>
<dbReference type="CDD" id="cd00130">
    <property type="entry name" value="PAS"/>
    <property type="match status" value="1"/>
</dbReference>
<dbReference type="KEGG" id="maes:Ga0123461_0311"/>
<feature type="domain" description="HD-GYP" evidence="3">
    <location>
        <begin position="147"/>
        <end position="342"/>
    </location>
</feature>
<name>A0A2K8KVI5_MARES</name>
<evidence type="ECO:0000259" key="2">
    <source>
        <dbReference type="PROSITE" id="PS51831"/>
    </source>
</evidence>
<keyword evidence="5" id="KW-1185">Reference proteome</keyword>
<feature type="domain" description="PAS" evidence="1">
    <location>
        <begin position="16"/>
        <end position="67"/>
    </location>
</feature>
<dbReference type="InterPro" id="IPR006674">
    <property type="entry name" value="HD_domain"/>
</dbReference>
<dbReference type="Gene3D" id="3.30.450.20">
    <property type="entry name" value="PAS domain"/>
    <property type="match status" value="1"/>
</dbReference>
<dbReference type="InterPro" id="IPR013656">
    <property type="entry name" value="PAS_4"/>
</dbReference>
<dbReference type="CDD" id="cd00077">
    <property type="entry name" value="HDc"/>
    <property type="match status" value="1"/>
</dbReference>
<dbReference type="PROSITE" id="PS50112">
    <property type="entry name" value="PAS"/>
    <property type="match status" value="1"/>
</dbReference>
<dbReference type="InterPro" id="IPR000014">
    <property type="entry name" value="PAS"/>
</dbReference>
<accession>A0A2K8KVI5</accession>
<dbReference type="Gene3D" id="1.10.3210.10">
    <property type="entry name" value="Hypothetical protein af1432"/>
    <property type="match status" value="1"/>
</dbReference>
<reference evidence="4 5" key="1">
    <citation type="submission" date="2016-12" db="EMBL/GenBank/DDBJ databases">
        <title>Isolation and genomic insights into novel planktonic Zetaproteobacteria from stratified waters of the Chesapeake Bay.</title>
        <authorList>
            <person name="McAllister S.M."/>
            <person name="Kato S."/>
            <person name="Chan C.S."/>
            <person name="Chiu B.K."/>
            <person name="Field E.K."/>
        </authorList>
    </citation>
    <scope>NUCLEOTIDE SEQUENCE [LARGE SCALE GENOMIC DNA]</scope>
    <source>
        <strain evidence="4 5">CP-5</strain>
    </source>
</reference>
<dbReference type="PROSITE" id="PS51832">
    <property type="entry name" value="HD_GYP"/>
    <property type="match status" value="1"/>
</dbReference>
<dbReference type="SMART" id="SM00471">
    <property type="entry name" value="HDc"/>
    <property type="match status" value="1"/>
</dbReference>
<protein>
    <submittedName>
        <fullName evidence="4">HDIG domain-containing protein</fullName>
    </submittedName>
</protein>
<evidence type="ECO:0000259" key="3">
    <source>
        <dbReference type="PROSITE" id="PS51832"/>
    </source>
</evidence>
<dbReference type="SUPFAM" id="SSF109604">
    <property type="entry name" value="HD-domain/PDEase-like"/>
    <property type="match status" value="1"/>
</dbReference>
<dbReference type="InterPro" id="IPR037522">
    <property type="entry name" value="HD_GYP_dom"/>
</dbReference>
<sequence length="345" mass="38225">MTPEETDNLIGHLRLTLGKMEASLDSITEGLIWINEDDRIQWCDNAFARMLGQPPIQLLGKDLFDIMPLALKGASLERGEHPVSRVNKECRQAIGQYEYTNEHTRTFETSASYVDLQSAGFSKVVVFHDITQQKQAFGMLEESKSRLRSALRGTVQVVSKAVEARDPYTSGHQLRVSSLSRAIAQEMGWNDEQVEGVRLGAIVHDIGKIQVPAEILSKPTKLTTAEYELVRCHAEAGFEILKDVEFPWPVANIAYQHHERLDGSGYPQGLKGDEICPEAKIVAVADVVEAMSSHRPYRAGLGLEVALGEIAINRGRFYDLAAVDACLKIFKDGSYSLEGGLSVER</sequence>
<gene>
    <name evidence="4" type="ORF">Ga0123461_0311</name>
</gene>
<dbReference type="SUPFAM" id="SSF55785">
    <property type="entry name" value="PYP-like sensor domain (PAS domain)"/>
    <property type="match status" value="1"/>
</dbReference>
<evidence type="ECO:0000259" key="1">
    <source>
        <dbReference type="PROSITE" id="PS50112"/>
    </source>
</evidence>
<proteinExistence type="predicted"/>
<dbReference type="PROSITE" id="PS51831">
    <property type="entry name" value="HD"/>
    <property type="match status" value="1"/>
</dbReference>
<dbReference type="Proteomes" id="UP000231701">
    <property type="component" value="Chromosome"/>
</dbReference>
<dbReference type="Pfam" id="PF08448">
    <property type="entry name" value="PAS_4"/>
    <property type="match status" value="1"/>
</dbReference>
<dbReference type="RefSeq" id="WP_232710278.1">
    <property type="nucleotide sequence ID" value="NZ_CP018799.1"/>
</dbReference>
<dbReference type="PANTHER" id="PTHR43155">
    <property type="entry name" value="CYCLIC DI-GMP PHOSPHODIESTERASE PA4108-RELATED"/>
    <property type="match status" value="1"/>
</dbReference>
<dbReference type="NCBIfam" id="TIGR00277">
    <property type="entry name" value="HDIG"/>
    <property type="match status" value="1"/>
</dbReference>
<evidence type="ECO:0000313" key="5">
    <source>
        <dbReference type="Proteomes" id="UP000231701"/>
    </source>
</evidence>
<organism evidence="4 5">
    <name type="scientific">Mariprofundus aestuarium</name>
    <dbReference type="NCBI Taxonomy" id="1921086"/>
    <lineage>
        <taxon>Bacteria</taxon>
        <taxon>Pseudomonadati</taxon>
        <taxon>Pseudomonadota</taxon>
        <taxon>Candidatius Mariprofundia</taxon>
        <taxon>Mariprofundales</taxon>
        <taxon>Mariprofundaceae</taxon>
        <taxon>Mariprofundus</taxon>
    </lineage>
</organism>
<dbReference type="SMART" id="SM00091">
    <property type="entry name" value="PAS"/>
    <property type="match status" value="1"/>
</dbReference>
<evidence type="ECO:0000313" key="4">
    <source>
        <dbReference type="EMBL" id="ATX78763.1"/>
    </source>
</evidence>
<dbReference type="Pfam" id="PF13487">
    <property type="entry name" value="HD_5"/>
    <property type="match status" value="1"/>
</dbReference>
<dbReference type="EMBL" id="CP018799">
    <property type="protein sequence ID" value="ATX78763.1"/>
    <property type="molecule type" value="Genomic_DNA"/>
</dbReference>
<dbReference type="InterPro" id="IPR003607">
    <property type="entry name" value="HD/PDEase_dom"/>
</dbReference>
<dbReference type="InterPro" id="IPR035965">
    <property type="entry name" value="PAS-like_dom_sf"/>
</dbReference>